<organism evidence="1 2">
    <name type="scientific">Stylosanthes scabra</name>
    <dbReference type="NCBI Taxonomy" id="79078"/>
    <lineage>
        <taxon>Eukaryota</taxon>
        <taxon>Viridiplantae</taxon>
        <taxon>Streptophyta</taxon>
        <taxon>Embryophyta</taxon>
        <taxon>Tracheophyta</taxon>
        <taxon>Spermatophyta</taxon>
        <taxon>Magnoliopsida</taxon>
        <taxon>eudicotyledons</taxon>
        <taxon>Gunneridae</taxon>
        <taxon>Pentapetalae</taxon>
        <taxon>rosids</taxon>
        <taxon>fabids</taxon>
        <taxon>Fabales</taxon>
        <taxon>Fabaceae</taxon>
        <taxon>Papilionoideae</taxon>
        <taxon>50 kb inversion clade</taxon>
        <taxon>dalbergioids sensu lato</taxon>
        <taxon>Dalbergieae</taxon>
        <taxon>Pterocarpus clade</taxon>
        <taxon>Stylosanthes</taxon>
    </lineage>
</organism>
<dbReference type="Proteomes" id="UP001341840">
    <property type="component" value="Unassembled WGS sequence"/>
</dbReference>
<proteinExistence type="predicted"/>
<evidence type="ECO:0000313" key="2">
    <source>
        <dbReference type="Proteomes" id="UP001341840"/>
    </source>
</evidence>
<dbReference type="EMBL" id="JASCZI010030380">
    <property type="protein sequence ID" value="MED6122025.1"/>
    <property type="molecule type" value="Genomic_DNA"/>
</dbReference>
<reference evidence="1 2" key="1">
    <citation type="journal article" date="2023" name="Plants (Basel)">
        <title>Bridging the Gap: Combining Genomics and Transcriptomics Approaches to Understand Stylosanthes scabra, an Orphan Legume from the Brazilian Caatinga.</title>
        <authorList>
            <person name="Ferreira-Neto J.R.C."/>
            <person name="da Silva M.D."/>
            <person name="Binneck E."/>
            <person name="de Melo N.F."/>
            <person name="da Silva R.H."/>
            <person name="de Melo A.L.T.M."/>
            <person name="Pandolfi V."/>
            <person name="Bustamante F.O."/>
            <person name="Brasileiro-Vidal A.C."/>
            <person name="Benko-Iseppon A.M."/>
        </authorList>
    </citation>
    <scope>NUCLEOTIDE SEQUENCE [LARGE SCALE GENOMIC DNA]</scope>
    <source>
        <tissue evidence="1">Leaves</tissue>
    </source>
</reference>
<name>A0ABU6RDM9_9FABA</name>
<sequence length="127" mass="14410">MAMESVVNNLVLNELVEPAVTRPTAHIEWWWSLQSIIWLSKELVEPAVIRPTARMPVISMVNPCRRDLTVASRGIRIAVTDLTPFLPIRSYGGLAAKVICTFHPTAEILWDSTRYLKSKKRENKRAA</sequence>
<protein>
    <submittedName>
        <fullName evidence="1">Uncharacterized protein</fullName>
    </submittedName>
</protein>
<evidence type="ECO:0000313" key="1">
    <source>
        <dbReference type="EMBL" id="MED6122025.1"/>
    </source>
</evidence>
<accession>A0ABU6RDM9</accession>
<gene>
    <name evidence="1" type="ORF">PIB30_035759</name>
</gene>
<comment type="caution">
    <text evidence="1">The sequence shown here is derived from an EMBL/GenBank/DDBJ whole genome shotgun (WGS) entry which is preliminary data.</text>
</comment>
<keyword evidence="2" id="KW-1185">Reference proteome</keyword>